<dbReference type="Gramene" id="AET6Gv20549900.12">
    <property type="protein sequence ID" value="AET6Gv20549900.12"/>
    <property type="gene ID" value="AET6Gv20549900"/>
</dbReference>
<reference evidence="1" key="3">
    <citation type="journal article" date="2017" name="Nature">
        <title>Genome sequence of the progenitor of the wheat D genome Aegilops tauschii.</title>
        <authorList>
            <person name="Luo M.C."/>
            <person name="Gu Y.Q."/>
            <person name="Puiu D."/>
            <person name="Wang H."/>
            <person name="Twardziok S.O."/>
            <person name="Deal K.R."/>
            <person name="Huo N."/>
            <person name="Zhu T."/>
            <person name="Wang L."/>
            <person name="Wang Y."/>
            <person name="McGuire P.E."/>
            <person name="Liu S."/>
            <person name="Long H."/>
            <person name="Ramasamy R.K."/>
            <person name="Rodriguez J.C."/>
            <person name="Van S.L."/>
            <person name="Yuan L."/>
            <person name="Wang Z."/>
            <person name="Xia Z."/>
            <person name="Xiao L."/>
            <person name="Anderson O.D."/>
            <person name="Ouyang S."/>
            <person name="Liang Y."/>
            <person name="Zimin A.V."/>
            <person name="Pertea G."/>
            <person name="Qi P."/>
            <person name="Bennetzen J.L."/>
            <person name="Dai X."/>
            <person name="Dawson M.W."/>
            <person name="Muller H.G."/>
            <person name="Kugler K."/>
            <person name="Rivarola-Duarte L."/>
            <person name="Spannagl M."/>
            <person name="Mayer K.F.X."/>
            <person name="Lu F.H."/>
            <person name="Bevan M.W."/>
            <person name="Leroy P."/>
            <person name="Li P."/>
            <person name="You F.M."/>
            <person name="Sun Q."/>
            <person name="Liu Z."/>
            <person name="Lyons E."/>
            <person name="Wicker T."/>
            <person name="Salzberg S.L."/>
            <person name="Devos K.M."/>
            <person name="Dvorak J."/>
        </authorList>
    </citation>
    <scope>NUCLEOTIDE SEQUENCE [LARGE SCALE GENOMIC DNA]</scope>
    <source>
        <strain evidence="1">cv. AL8/78</strain>
    </source>
</reference>
<evidence type="ECO:0000313" key="2">
    <source>
        <dbReference type="Proteomes" id="UP000015105"/>
    </source>
</evidence>
<dbReference type="EnsemblPlants" id="AET6Gv20549900.53">
    <property type="protein sequence ID" value="AET6Gv20549900.53"/>
    <property type="gene ID" value="AET6Gv20549900"/>
</dbReference>
<dbReference type="Gramene" id="AET6Gv20549900.47">
    <property type="protein sequence ID" value="AET6Gv20549900.47"/>
    <property type="gene ID" value="AET6Gv20549900"/>
</dbReference>
<dbReference type="Proteomes" id="UP000015105">
    <property type="component" value="Chromosome 6D"/>
</dbReference>
<dbReference type="Gramene" id="AET6Gv20549900.3">
    <property type="protein sequence ID" value="AET6Gv20549900.3"/>
    <property type="gene ID" value="AET6Gv20549900"/>
</dbReference>
<dbReference type="EnsemblPlants" id="AET6Gv20549900.27">
    <property type="protein sequence ID" value="AET6Gv20549900.27"/>
    <property type="gene ID" value="AET6Gv20549900"/>
</dbReference>
<dbReference type="Gramene" id="AET6Gv20549900.22">
    <property type="protein sequence ID" value="AET6Gv20549900.22"/>
    <property type="gene ID" value="AET6Gv20549900"/>
</dbReference>
<dbReference type="EnsemblPlants" id="AET6Gv20549900.8">
    <property type="protein sequence ID" value="AET6Gv20549900.8"/>
    <property type="gene ID" value="AET6Gv20549900"/>
</dbReference>
<dbReference type="Gramene" id="AET6Gv20549900.2">
    <property type="protein sequence ID" value="AET6Gv20549900.2"/>
    <property type="gene ID" value="AET6Gv20549900"/>
</dbReference>
<dbReference type="Gramene" id="AET6Gv20549900.19">
    <property type="protein sequence ID" value="AET6Gv20549900.19"/>
    <property type="gene ID" value="AET6Gv20549900"/>
</dbReference>
<reference evidence="2" key="1">
    <citation type="journal article" date="2014" name="Science">
        <title>Ancient hybridizations among the ancestral genomes of bread wheat.</title>
        <authorList>
            <consortium name="International Wheat Genome Sequencing Consortium,"/>
            <person name="Marcussen T."/>
            <person name="Sandve S.R."/>
            <person name="Heier L."/>
            <person name="Spannagl M."/>
            <person name="Pfeifer M."/>
            <person name="Jakobsen K.S."/>
            <person name="Wulff B.B."/>
            <person name="Steuernagel B."/>
            <person name="Mayer K.F."/>
            <person name="Olsen O.A."/>
        </authorList>
    </citation>
    <scope>NUCLEOTIDE SEQUENCE [LARGE SCALE GENOMIC DNA]</scope>
    <source>
        <strain evidence="2">cv. AL8/78</strain>
    </source>
</reference>
<dbReference type="Gramene" id="AET6Gv20549900.53">
    <property type="protein sequence ID" value="AET6Gv20549900.53"/>
    <property type="gene ID" value="AET6Gv20549900"/>
</dbReference>
<accession>A0A453NZ46</accession>
<protein>
    <submittedName>
        <fullName evidence="1">Uncharacterized protein</fullName>
    </submittedName>
</protein>
<dbReference type="EnsemblPlants" id="AET6Gv20549900.19">
    <property type="protein sequence ID" value="AET6Gv20549900.19"/>
    <property type="gene ID" value="AET6Gv20549900"/>
</dbReference>
<dbReference type="EnsemblPlants" id="AET6Gv20549900.2">
    <property type="protein sequence ID" value="AET6Gv20549900.2"/>
    <property type="gene ID" value="AET6Gv20549900"/>
</dbReference>
<proteinExistence type="predicted"/>
<reference evidence="2" key="2">
    <citation type="journal article" date="2017" name="Nat. Plants">
        <title>The Aegilops tauschii genome reveals multiple impacts of transposons.</title>
        <authorList>
            <person name="Zhao G."/>
            <person name="Zou C."/>
            <person name="Li K."/>
            <person name="Wang K."/>
            <person name="Li T."/>
            <person name="Gao L."/>
            <person name="Zhang X."/>
            <person name="Wang H."/>
            <person name="Yang Z."/>
            <person name="Liu X."/>
            <person name="Jiang W."/>
            <person name="Mao L."/>
            <person name="Kong X."/>
            <person name="Jiao Y."/>
            <person name="Jia J."/>
        </authorList>
    </citation>
    <scope>NUCLEOTIDE SEQUENCE [LARGE SCALE GENOMIC DNA]</scope>
    <source>
        <strain evidence="2">cv. AL8/78</strain>
    </source>
</reference>
<reference evidence="1" key="4">
    <citation type="submission" date="2019-03" db="UniProtKB">
        <authorList>
            <consortium name="EnsemblPlants"/>
        </authorList>
    </citation>
    <scope>IDENTIFICATION</scope>
</reference>
<dbReference type="Gramene" id="AET6Gv20549900.14">
    <property type="protein sequence ID" value="AET6Gv20549900.14"/>
    <property type="gene ID" value="AET6Gv20549900"/>
</dbReference>
<dbReference type="EnsemblPlants" id="AET6Gv20549900.12">
    <property type="protein sequence ID" value="AET6Gv20549900.12"/>
    <property type="gene ID" value="AET6Gv20549900"/>
</dbReference>
<dbReference type="EnsemblPlants" id="AET6Gv20549900.14">
    <property type="protein sequence ID" value="AET6Gv20549900.14"/>
    <property type="gene ID" value="AET6Gv20549900"/>
</dbReference>
<dbReference type="EnsemblPlants" id="AET6Gv20549900.47">
    <property type="protein sequence ID" value="AET6Gv20549900.47"/>
    <property type="gene ID" value="AET6Gv20549900"/>
</dbReference>
<organism evidence="1 2">
    <name type="scientific">Aegilops tauschii subsp. strangulata</name>
    <name type="common">Goatgrass</name>
    <dbReference type="NCBI Taxonomy" id="200361"/>
    <lineage>
        <taxon>Eukaryota</taxon>
        <taxon>Viridiplantae</taxon>
        <taxon>Streptophyta</taxon>
        <taxon>Embryophyta</taxon>
        <taxon>Tracheophyta</taxon>
        <taxon>Spermatophyta</taxon>
        <taxon>Magnoliopsida</taxon>
        <taxon>Liliopsida</taxon>
        <taxon>Poales</taxon>
        <taxon>Poaceae</taxon>
        <taxon>BOP clade</taxon>
        <taxon>Pooideae</taxon>
        <taxon>Triticodae</taxon>
        <taxon>Triticeae</taxon>
        <taxon>Triticinae</taxon>
        <taxon>Aegilops</taxon>
    </lineage>
</organism>
<dbReference type="EnsemblPlants" id="AET6Gv20549900.22">
    <property type="protein sequence ID" value="AET6Gv20549900.22"/>
    <property type="gene ID" value="AET6Gv20549900"/>
</dbReference>
<dbReference type="Gramene" id="AET6Gv20549900.46">
    <property type="protein sequence ID" value="AET6Gv20549900.46"/>
    <property type="gene ID" value="AET6Gv20549900"/>
</dbReference>
<dbReference type="Gramene" id="AET6Gv20549900.20">
    <property type="protein sequence ID" value="AET6Gv20549900.20"/>
    <property type="gene ID" value="AET6Gv20549900"/>
</dbReference>
<keyword evidence="2" id="KW-1185">Reference proteome</keyword>
<dbReference type="Gramene" id="AET6Gv20549900.8">
    <property type="protein sequence ID" value="AET6Gv20549900.8"/>
    <property type="gene ID" value="AET6Gv20549900"/>
</dbReference>
<dbReference type="EnsemblPlants" id="AET6Gv20549900.3">
    <property type="protein sequence ID" value="AET6Gv20549900.3"/>
    <property type="gene ID" value="AET6Gv20549900"/>
</dbReference>
<evidence type="ECO:0000313" key="1">
    <source>
        <dbReference type="EnsemblPlants" id="AET6Gv20549900.14"/>
    </source>
</evidence>
<dbReference type="Gramene" id="AET6Gv20549900.27">
    <property type="protein sequence ID" value="AET6Gv20549900.27"/>
    <property type="gene ID" value="AET6Gv20549900"/>
</dbReference>
<sequence length="115" mass="13338">MLKPRIRPSLPEYSMHFSHLRSYRRQIESEICGVLCVASYVHCPSVHAQIKHSHITFKLLRKYLEIYAMPFSCALVTNFAACCVFRTAFTVHAHRAEPRLFNFPLLCFFMALSSV</sequence>
<dbReference type="EnsemblPlants" id="AET6Gv20549900.46">
    <property type="protein sequence ID" value="AET6Gv20549900.46"/>
    <property type="gene ID" value="AET6Gv20549900"/>
</dbReference>
<name>A0A453NZ46_AEGTS</name>
<reference evidence="1" key="5">
    <citation type="journal article" date="2021" name="G3 (Bethesda)">
        <title>Aegilops tauschii genome assembly Aet v5.0 features greater sequence contiguity and improved annotation.</title>
        <authorList>
            <person name="Wang L."/>
            <person name="Zhu T."/>
            <person name="Rodriguez J.C."/>
            <person name="Deal K.R."/>
            <person name="Dubcovsky J."/>
            <person name="McGuire P.E."/>
            <person name="Lux T."/>
            <person name="Spannagl M."/>
            <person name="Mayer K.F.X."/>
            <person name="Baldrich P."/>
            <person name="Meyers B.C."/>
            <person name="Huo N."/>
            <person name="Gu Y.Q."/>
            <person name="Zhou H."/>
            <person name="Devos K.M."/>
            <person name="Bennetzen J.L."/>
            <person name="Unver T."/>
            <person name="Budak H."/>
            <person name="Gulick P.J."/>
            <person name="Galiba G."/>
            <person name="Kalapos B."/>
            <person name="Nelson D.R."/>
            <person name="Li P."/>
            <person name="You F.M."/>
            <person name="Luo M.C."/>
            <person name="Dvorak J."/>
        </authorList>
    </citation>
    <scope>NUCLEOTIDE SEQUENCE [LARGE SCALE GENOMIC DNA]</scope>
    <source>
        <strain evidence="1">cv. AL8/78</strain>
    </source>
</reference>
<dbReference type="EnsemblPlants" id="AET6Gv20549900.20">
    <property type="protein sequence ID" value="AET6Gv20549900.20"/>
    <property type="gene ID" value="AET6Gv20549900"/>
</dbReference>
<dbReference type="AlphaFoldDB" id="A0A453NZ46"/>